<dbReference type="STRING" id="280699.M1UWU1"/>
<keyword evidence="7" id="KW-0805">Transcription regulation</keyword>
<evidence type="ECO:0000313" key="12">
    <source>
        <dbReference type="EMBL" id="BAM82771.1"/>
    </source>
</evidence>
<keyword evidence="13" id="KW-1185">Reference proteome</keyword>
<evidence type="ECO:0000256" key="6">
    <source>
        <dbReference type="ARBA" id="ARBA00022833"/>
    </source>
</evidence>
<comment type="subcellular location">
    <subcellularLocation>
        <location evidence="1">Nucleus</location>
    </subcellularLocation>
</comment>
<name>M1UWU1_CYAM1</name>
<dbReference type="GeneID" id="16997612"/>
<evidence type="ECO:0000256" key="7">
    <source>
        <dbReference type="ARBA" id="ARBA00023015"/>
    </source>
</evidence>
<dbReference type="GO" id="GO:0005634">
    <property type="term" value="C:nucleus"/>
    <property type="evidence" value="ECO:0007669"/>
    <property type="project" value="UniProtKB-SubCell"/>
</dbReference>
<dbReference type="SMART" id="SM00438">
    <property type="entry name" value="ZnF_NFX"/>
    <property type="match status" value="6"/>
</dbReference>
<dbReference type="EMBL" id="AP006501">
    <property type="protein sequence ID" value="BAM82771.1"/>
    <property type="molecule type" value="Genomic_DNA"/>
</dbReference>
<evidence type="ECO:0000256" key="1">
    <source>
        <dbReference type="ARBA" id="ARBA00004123"/>
    </source>
</evidence>
<dbReference type="RefSeq" id="XP_005538807.1">
    <property type="nucleotide sequence ID" value="XM_005538750.1"/>
</dbReference>
<evidence type="ECO:0000313" key="13">
    <source>
        <dbReference type="Proteomes" id="UP000007014"/>
    </source>
</evidence>
<dbReference type="KEGG" id="cme:CYME_CMS145C"/>
<keyword evidence="9" id="KW-0539">Nucleus</keyword>
<dbReference type="GO" id="GO:0008270">
    <property type="term" value="F:zinc ion binding"/>
    <property type="evidence" value="ECO:0007669"/>
    <property type="project" value="UniProtKB-KW"/>
</dbReference>
<dbReference type="Proteomes" id="UP000007014">
    <property type="component" value="Chromosome 19"/>
</dbReference>
<dbReference type="Gramene" id="CMS145CT">
    <property type="protein sequence ID" value="CMS145CT"/>
    <property type="gene ID" value="CMS145C"/>
</dbReference>
<dbReference type="PROSITE" id="PS50089">
    <property type="entry name" value="ZF_RING_2"/>
    <property type="match status" value="1"/>
</dbReference>
<accession>M1UWU1</accession>
<evidence type="ECO:0000256" key="9">
    <source>
        <dbReference type="ARBA" id="ARBA00023242"/>
    </source>
</evidence>
<comment type="similarity">
    <text evidence="2">Belongs to the NFX1 family.</text>
</comment>
<evidence type="ECO:0000256" key="3">
    <source>
        <dbReference type="ARBA" id="ARBA00022723"/>
    </source>
</evidence>
<keyword evidence="3" id="KW-0479">Metal-binding</keyword>
<keyword evidence="4" id="KW-0677">Repeat</keyword>
<keyword evidence="6" id="KW-0862">Zinc</keyword>
<dbReference type="eggNOG" id="KOG1952">
    <property type="taxonomic scope" value="Eukaryota"/>
</dbReference>
<protein>
    <submittedName>
        <fullName evidence="12">Similar to shuttle craft like transcriptional regulator NFX1</fullName>
    </submittedName>
</protein>
<evidence type="ECO:0000259" key="11">
    <source>
        <dbReference type="PROSITE" id="PS50089"/>
    </source>
</evidence>
<dbReference type="AlphaFoldDB" id="M1UWU1"/>
<evidence type="ECO:0000256" key="8">
    <source>
        <dbReference type="ARBA" id="ARBA00023163"/>
    </source>
</evidence>
<dbReference type="PANTHER" id="PTHR12360:SF12">
    <property type="entry name" value="TRANSCRIPTIONAL REPRESSOR NF-X1"/>
    <property type="match status" value="1"/>
</dbReference>
<dbReference type="PANTHER" id="PTHR12360">
    <property type="entry name" value="NUCLEAR TRANSCRIPTION FACTOR, X-BOX BINDING 1 NFX1"/>
    <property type="match status" value="1"/>
</dbReference>
<dbReference type="InterPro" id="IPR034078">
    <property type="entry name" value="NFX1_fam"/>
</dbReference>
<reference evidence="12 13" key="2">
    <citation type="journal article" date="2007" name="BMC Biol.">
        <title>A 100%-complete sequence reveals unusually simple genomic features in the hot-spring red alga Cyanidioschyzon merolae.</title>
        <authorList>
            <person name="Nozaki H."/>
            <person name="Takano H."/>
            <person name="Misumi O."/>
            <person name="Terasawa K."/>
            <person name="Matsuzaki M."/>
            <person name="Maruyama S."/>
            <person name="Nishida K."/>
            <person name="Yagisawa F."/>
            <person name="Yoshida Y."/>
            <person name="Fujiwara T."/>
            <person name="Takio S."/>
            <person name="Tamura K."/>
            <person name="Chung S.J."/>
            <person name="Nakamura S."/>
            <person name="Kuroiwa H."/>
            <person name="Tanaka K."/>
            <person name="Sato N."/>
            <person name="Kuroiwa T."/>
        </authorList>
    </citation>
    <scope>NUCLEOTIDE SEQUENCE [LARGE SCALE GENOMIC DNA]</scope>
    <source>
        <strain evidence="12 13">10D</strain>
    </source>
</reference>
<dbReference type="OMA" id="PCGQPDP"/>
<dbReference type="GO" id="GO:0000981">
    <property type="term" value="F:DNA-binding transcription factor activity, RNA polymerase II-specific"/>
    <property type="evidence" value="ECO:0007669"/>
    <property type="project" value="TreeGrafter"/>
</dbReference>
<dbReference type="CDD" id="cd06008">
    <property type="entry name" value="NF-X1-zinc-finger"/>
    <property type="match status" value="1"/>
</dbReference>
<dbReference type="InterPro" id="IPR000967">
    <property type="entry name" value="Znf_NFX1"/>
</dbReference>
<dbReference type="InterPro" id="IPR001841">
    <property type="entry name" value="Znf_RING"/>
</dbReference>
<evidence type="ECO:0000256" key="2">
    <source>
        <dbReference type="ARBA" id="ARBA00007269"/>
    </source>
</evidence>
<sequence>MPCQSSRESVQVDESLQQSLNRGTFECVICLCRIGRTEPIHTCCECGNCVHWNCFQRWAKKVPEVAKRNVQDEYPCPACQTWQVLLLEPRCFCGKVVLDGQRRPPSANAHSCGRRCGRKLCIHGGCSQVCHPGPCAPCPGTIEVSCRCGREKFTYRCAEYRKQLVDTCTERLQCGRPCGFEKSCGHRCSKICHPMNAHNGAAAEDEACDETVWMQCALHDQPFPMRCPGVRHASPVVCTEILQHHCRCGSERFSLTCIDLMDVAYDPGILLCDRLCGKLLSCNRHRCSERCCNDTRHECMRSCNRAADGRRSARCSHPCPLRCHQGACPPCATVSHEPLVCACGRQRIEPPVPCGTLPPICNAPCQKERPCRHPCALGRCHAGDCPKCLHLVLRECIGGHKEHRQIPCSAKPFRCFRACNQLLPCGRHRCKRRCHDWRNPDDSCTKGDPTHPCEMPMSDTRQVCALPCGHSGMHQGGALSAVRPGPSISDVSMEADRPTEDAFARSQPVCKELNANEPAATPGEVAGTCSAPVWTGGSVVVEDIREESCPGSSPTMNRKRDGQEAEAETPYSLFLLEMARNHWEEFLELERLLGMVATATQLRWQVVALNATNARMRAAQHELASLHYKLHTRSAASHVDRHVVVTHLHGVSRVPKPLLTQVVQQKEFLELKKERDRASRCLAVRVSPFIPAARTGPRSTTGGAANDASNDMPLWSKDFRSHAGNYSIIARNVDGFDFIEFSTPERCQSAWLSLRWKRHLVARKVSESELAKLNSVEMSRQGVTEVRHPLHARTADEHEIED</sequence>
<proteinExistence type="inferred from homology"/>
<evidence type="ECO:0000256" key="4">
    <source>
        <dbReference type="ARBA" id="ARBA00022737"/>
    </source>
</evidence>
<gene>
    <name evidence="12" type="ORF">CYME_CMS145C</name>
</gene>
<feature type="domain" description="RING-type" evidence="11">
    <location>
        <begin position="27"/>
        <end position="80"/>
    </location>
</feature>
<dbReference type="CDD" id="cd02325">
    <property type="entry name" value="R3H"/>
    <property type="match status" value="1"/>
</dbReference>
<keyword evidence="8" id="KW-0804">Transcription</keyword>
<evidence type="ECO:0000256" key="5">
    <source>
        <dbReference type="ARBA" id="ARBA00022771"/>
    </source>
</evidence>
<reference evidence="12 13" key="1">
    <citation type="journal article" date="2004" name="Nature">
        <title>Genome sequence of the ultrasmall unicellular red alga Cyanidioschyzon merolae 10D.</title>
        <authorList>
            <person name="Matsuzaki M."/>
            <person name="Misumi O."/>
            <person name="Shin-i T."/>
            <person name="Maruyama S."/>
            <person name="Takahara M."/>
            <person name="Miyagishima S."/>
            <person name="Mori T."/>
            <person name="Nishida K."/>
            <person name="Yagisawa F."/>
            <person name="Nishida K."/>
            <person name="Yoshida Y."/>
            <person name="Nishimura Y."/>
            <person name="Nakao S."/>
            <person name="Kobayashi T."/>
            <person name="Momoyama Y."/>
            <person name="Higashiyama T."/>
            <person name="Minoda A."/>
            <person name="Sano M."/>
            <person name="Nomoto H."/>
            <person name="Oishi K."/>
            <person name="Hayashi H."/>
            <person name="Ohta F."/>
            <person name="Nishizaka S."/>
            <person name="Haga S."/>
            <person name="Miura S."/>
            <person name="Morishita T."/>
            <person name="Kabeya Y."/>
            <person name="Terasawa K."/>
            <person name="Suzuki Y."/>
            <person name="Ishii Y."/>
            <person name="Asakawa S."/>
            <person name="Takano H."/>
            <person name="Ohta N."/>
            <person name="Kuroiwa H."/>
            <person name="Tanaka K."/>
            <person name="Shimizu N."/>
            <person name="Sugano S."/>
            <person name="Sato N."/>
            <person name="Nozaki H."/>
            <person name="Ogasawara N."/>
            <person name="Kohara Y."/>
            <person name="Kuroiwa T."/>
        </authorList>
    </citation>
    <scope>NUCLEOTIDE SEQUENCE [LARGE SCALE GENOMIC DNA]</scope>
    <source>
        <strain evidence="12 13">10D</strain>
    </source>
</reference>
<dbReference type="GO" id="GO:0000977">
    <property type="term" value="F:RNA polymerase II transcription regulatory region sequence-specific DNA binding"/>
    <property type="evidence" value="ECO:0007669"/>
    <property type="project" value="TreeGrafter"/>
</dbReference>
<dbReference type="OrthoDB" id="6512771at2759"/>
<keyword evidence="5 10" id="KW-0863">Zinc-finger</keyword>
<organism evidence="12 13">
    <name type="scientific">Cyanidioschyzon merolae (strain NIES-3377 / 10D)</name>
    <name type="common">Unicellular red alga</name>
    <dbReference type="NCBI Taxonomy" id="280699"/>
    <lineage>
        <taxon>Eukaryota</taxon>
        <taxon>Rhodophyta</taxon>
        <taxon>Bangiophyceae</taxon>
        <taxon>Cyanidiales</taxon>
        <taxon>Cyanidiaceae</taxon>
        <taxon>Cyanidioschyzon</taxon>
    </lineage>
</organism>
<dbReference type="HOGENOM" id="CLU_351034_0_0_1"/>
<evidence type="ECO:0000256" key="10">
    <source>
        <dbReference type="PROSITE-ProRule" id="PRU00175"/>
    </source>
</evidence>